<reference evidence="3 4" key="1">
    <citation type="submission" date="2020-06" db="EMBL/GenBank/DDBJ databases">
        <title>Nonomuraea sp. SMC257, a novel actinomycete isolated from soil.</title>
        <authorList>
            <person name="Chanama M."/>
        </authorList>
    </citation>
    <scope>NUCLEOTIDE SEQUENCE [LARGE SCALE GENOMIC DNA]</scope>
    <source>
        <strain evidence="3 4">SMC257</strain>
    </source>
</reference>
<name>A0A7Y6IDR7_9ACTN</name>
<evidence type="ECO:0000256" key="1">
    <source>
        <dbReference type="SAM" id="MobiDB-lite"/>
    </source>
</evidence>
<feature type="region of interest" description="Disordered" evidence="1">
    <location>
        <begin position="1"/>
        <end position="25"/>
    </location>
</feature>
<proteinExistence type="predicted"/>
<dbReference type="RefSeq" id="WP_175593671.1">
    <property type="nucleotide sequence ID" value="NZ_JABWGN010000014.1"/>
</dbReference>
<dbReference type="Pfam" id="PF06259">
    <property type="entry name" value="Abhydrolase_8"/>
    <property type="match status" value="1"/>
</dbReference>
<accession>A0A7Y6IDR7</accession>
<feature type="region of interest" description="Disordered" evidence="1">
    <location>
        <begin position="50"/>
        <end position="71"/>
    </location>
</feature>
<gene>
    <name evidence="3" type="ORF">HTZ77_33185</name>
</gene>
<dbReference type="InterPro" id="IPR010427">
    <property type="entry name" value="DUF1023"/>
</dbReference>
<keyword evidence="4" id="KW-1185">Reference proteome</keyword>
<dbReference type="InterPro" id="IPR029058">
    <property type="entry name" value="AB_hydrolase_fold"/>
</dbReference>
<sequence>MAPPPQGLHPPASRRSDPGARRRGGRLRRALLAGLVAGAVAVPVAGAARPGAVPAPAPATAQQPRSATPAALDARYAATREDVLAAGRVAERAGHHRRAGSLRAMAAPDRRFLSFDGRDGGRTVEVFGDLARATRVAVLVPGSDTDLDTYARLLAGATRLRAALGDRTVVLAWLGYRTPATLSAEVLTAGRAAEGARALRGFVRTLRRLRPDAGIALLCHSYGSVVCGRAAPGLEVTDIVLFGSAGVGADSVAALRTRATVWAGRASGDWVAAVPHTRIVLPFATLGFGTDPVAPEFGARPFAAGDGGHSDYLKEGTISLVNLAAIASGRAPAEAGGHA</sequence>
<dbReference type="EMBL" id="JABWGN010000014">
    <property type="protein sequence ID" value="NUW36231.1"/>
    <property type="molecule type" value="Genomic_DNA"/>
</dbReference>
<evidence type="ECO:0000313" key="4">
    <source>
        <dbReference type="Proteomes" id="UP000586042"/>
    </source>
</evidence>
<protein>
    <recommendedName>
        <fullName evidence="2">DUF1023 domain-containing protein</fullName>
    </recommendedName>
</protein>
<feature type="domain" description="DUF1023" evidence="2">
    <location>
        <begin position="116"/>
        <end position="276"/>
    </location>
</feature>
<dbReference type="SUPFAM" id="SSF53474">
    <property type="entry name" value="alpha/beta-Hydrolases"/>
    <property type="match status" value="1"/>
</dbReference>
<comment type="caution">
    <text evidence="3">The sequence shown here is derived from an EMBL/GenBank/DDBJ whole genome shotgun (WGS) entry which is preliminary data.</text>
</comment>
<dbReference type="InterPro" id="IPR006311">
    <property type="entry name" value="TAT_signal"/>
</dbReference>
<dbReference type="Proteomes" id="UP000586042">
    <property type="component" value="Unassembled WGS sequence"/>
</dbReference>
<evidence type="ECO:0000313" key="3">
    <source>
        <dbReference type="EMBL" id="NUW36231.1"/>
    </source>
</evidence>
<dbReference type="AlphaFoldDB" id="A0A7Y6IDR7"/>
<evidence type="ECO:0000259" key="2">
    <source>
        <dbReference type="Pfam" id="PF06259"/>
    </source>
</evidence>
<dbReference type="Gene3D" id="3.40.50.1820">
    <property type="entry name" value="alpha/beta hydrolase"/>
    <property type="match status" value="1"/>
</dbReference>
<organism evidence="3 4">
    <name type="scientific">Nonomuraea montanisoli</name>
    <dbReference type="NCBI Taxonomy" id="2741721"/>
    <lineage>
        <taxon>Bacteria</taxon>
        <taxon>Bacillati</taxon>
        <taxon>Actinomycetota</taxon>
        <taxon>Actinomycetes</taxon>
        <taxon>Streptosporangiales</taxon>
        <taxon>Streptosporangiaceae</taxon>
        <taxon>Nonomuraea</taxon>
    </lineage>
</organism>
<dbReference type="PROSITE" id="PS51318">
    <property type="entry name" value="TAT"/>
    <property type="match status" value="1"/>
</dbReference>